<dbReference type="Proteomes" id="UP001303115">
    <property type="component" value="Unassembled WGS sequence"/>
</dbReference>
<dbReference type="EMBL" id="MU854934">
    <property type="protein sequence ID" value="KAK4031248.1"/>
    <property type="molecule type" value="Genomic_DNA"/>
</dbReference>
<organism evidence="1 2">
    <name type="scientific">Parachaetomium inaequale</name>
    <dbReference type="NCBI Taxonomy" id="2588326"/>
    <lineage>
        <taxon>Eukaryota</taxon>
        <taxon>Fungi</taxon>
        <taxon>Dikarya</taxon>
        <taxon>Ascomycota</taxon>
        <taxon>Pezizomycotina</taxon>
        <taxon>Sordariomycetes</taxon>
        <taxon>Sordariomycetidae</taxon>
        <taxon>Sordariales</taxon>
        <taxon>Chaetomiaceae</taxon>
        <taxon>Parachaetomium</taxon>
    </lineage>
</organism>
<reference evidence="2" key="1">
    <citation type="journal article" date="2023" name="Mol. Phylogenet. Evol.">
        <title>Genome-scale phylogeny and comparative genomics of the fungal order Sordariales.</title>
        <authorList>
            <person name="Hensen N."/>
            <person name="Bonometti L."/>
            <person name="Westerberg I."/>
            <person name="Brannstrom I.O."/>
            <person name="Guillou S."/>
            <person name="Cros-Aarteil S."/>
            <person name="Calhoun S."/>
            <person name="Haridas S."/>
            <person name="Kuo A."/>
            <person name="Mondo S."/>
            <person name="Pangilinan J."/>
            <person name="Riley R."/>
            <person name="LaButti K."/>
            <person name="Andreopoulos B."/>
            <person name="Lipzen A."/>
            <person name="Chen C."/>
            <person name="Yan M."/>
            <person name="Daum C."/>
            <person name="Ng V."/>
            <person name="Clum A."/>
            <person name="Steindorff A."/>
            <person name="Ohm R.A."/>
            <person name="Martin F."/>
            <person name="Silar P."/>
            <person name="Natvig D.O."/>
            <person name="Lalanne C."/>
            <person name="Gautier V."/>
            <person name="Ament-Velasquez S.L."/>
            <person name="Kruys A."/>
            <person name="Hutchinson M.I."/>
            <person name="Powell A.J."/>
            <person name="Barry K."/>
            <person name="Miller A.N."/>
            <person name="Grigoriev I.V."/>
            <person name="Debuchy R."/>
            <person name="Gladieux P."/>
            <person name="Hiltunen Thoren M."/>
            <person name="Johannesson H."/>
        </authorList>
    </citation>
    <scope>NUCLEOTIDE SEQUENCE [LARGE SCALE GENOMIC DNA]</scope>
    <source>
        <strain evidence="2">CBS 284.82</strain>
    </source>
</reference>
<sequence length="257" mass="29357">MAQRHFWDQTEAASSRIVVVDEFSADAQQKGREAAVWHAWEHIPRPYFPDHAPVGTDHYAIEREAYRGPQARTPKHIPDVIVVRVRHAPPVAQPAPGQRPQRPQERDVLWIECKAPSDMAPHGWHAVLGEATERLDSAHGNREVFLILAIGMKWMCFLWNPAAPLPANQKLRMRMANNAGFWDDIDNRIRPIPAGTLPGQRHIVNNVIETNLAYTLNYWDVNPTTNLQAHLADLTLLENLFAIIQNHQYIGWNPDHF</sequence>
<comment type="caution">
    <text evidence="1">The sequence shown here is derived from an EMBL/GenBank/DDBJ whole genome shotgun (WGS) entry which is preliminary data.</text>
</comment>
<proteinExistence type="predicted"/>
<name>A0AAN6P3U3_9PEZI</name>
<keyword evidence="2" id="KW-1185">Reference proteome</keyword>
<gene>
    <name evidence="1" type="ORF">C8A01DRAFT_42271</name>
</gene>
<protein>
    <submittedName>
        <fullName evidence="1">Uncharacterized protein</fullName>
    </submittedName>
</protein>
<evidence type="ECO:0000313" key="2">
    <source>
        <dbReference type="Proteomes" id="UP001303115"/>
    </source>
</evidence>
<accession>A0AAN6P3U3</accession>
<dbReference type="AlphaFoldDB" id="A0AAN6P3U3"/>
<evidence type="ECO:0000313" key="1">
    <source>
        <dbReference type="EMBL" id="KAK4031248.1"/>
    </source>
</evidence>